<evidence type="ECO:0000313" key="2">
    <source>
        <dbReference type="EMBL" id="AOJ03551.1"/>
    </source>
</evidence>
<evidence type="ECO:0000313" key="3">
    <source>
        <dbReference type="Proteomes" id="UP000062519"/>
    </source>
</evidence>
<sequence>MSASTMWLVAGSALYATCDVRRAACCVLRAMRRVRLAMLFGAAKEGERTAAAWHTHRRGHTEHQGAPLRTHARHSATRAAQPRTPPRKTEQDRA</sequence>
<dbReference type="Proteomes" id="UP000062519">
    <property type="component" value="Chromosome 1"/>
</dbReference>
<reference evidence="2 3" key="1">
    <citation type="submission" date="2015-12" db="EMBL/GenBank/DDBJ databases">
        <title>Diversity of Burkholderia near neighbor genomes.</title>
        <authorList>
            <person name="Sahl J."/>
            <person name="Wagner D."/>
            <person name="Keim P."/>
        </authorList>
    </citation>
    <scope>NUCLEOTIDE SEQUENCE [LARGE SCALE GENOMIC DNA]</scope>
    <source>
        <strain evidence="2 3">BDU6</strain>
    </source>
</reference>
<dbReference type="KEGG" id="buu:WS70_09615"/>
<protein>
    <submittedName>
        <fullName evidence="2">Uncharacterized protein</fullName>
    </submittedName>
</protein>
<evidence type="ECO:0000256" key="1">
    <source>
        <dbReference type="SAM" id="MobiDB-lite"/>
    </source>
</evidence>
<dbReference type="EMBL" id="CP013386">
    <property type="protein sequence ID" value="AOJ03551.1"/>
    <property type="molecule type" value="Genomic_DNA"/>
</dbReference>
<proteinExistence type="predicted"/>
<name>A0A1B4FIN6_9BURK</name>
<keyword evidence="3" id="KW-1185">Reference proteome</keyword>
<feature type="region of interest" description="Disordered" evidence="1">
    <location>
        <begin position="50"/>
        <end position="94"/>
    </location>
</feature>
<dbReference type="AlphaFoldDB" id="A0A1B4FIN6"/>
<organism evidence="2 3">
    <name type="scientific">Burkholderia mayonis</name>
    <dbReference type="NCBI Taxonomy" id="1385591"/>
    <lineage>
        <taxon>Bacteria</taxon>
        <taxon>Pseudomonadati</taxon>
        <taxon>Pseudomonadota</taxon>
        <taxon>Betaproteobacteria</taxon>
        <taxon>Burkholderiales</taxon>
        <taxon>Burkholderiaceae</taxon>
        <taxon>Burkholderia</taxon>
        <taxon>pseudomallei group</taxon>
    </lineage>
</organism>
<accession>A0A1B4FIN6</accession>
<gene>
    <name evidence="2" type="ORF">WS70_09615</name>
</gene>